<gene>
    <name evidence="3" type="ORF">J2S01_001796</name>
</gene>
<dbReference type="Pfam" id="PF05065">
    <property type="entry name" value="Phage_capsid"/>
    <property type="match status" value="1"/>
</dbReference>
<dbReference type="Gene3D" id="3.30.2400.10">
    <property type="entry name" value="Major capsid protein gp5"/>
    <property type="match status" value="1"/>
</dbReference>
<comment type="caution">
    <text evidence="3">The sequence shown here is derived from an EMBL/GenBank/DDBJ whole genome shotgun (WGS) entry which is preliminary data.</text>
</comment>
<proteinExistence type="predicted"/>
<evidence type="ECO:0000313" key="4">
    <source>
        <dbReference type="Proteomes" id="UP001239167"/>
    </source>
</evidence>
<dbReference type="SUPFAM" id="SSF56563">
    <property type="entry name" value="Major capsid protein gp5"/>
    <property type="match status" value="1"/>
</dbReference>
<dbReference type="EMBL" id="JAUSUE010000012">
    <property type="protein sequence ID" value="MDQ0204074.1"/>
    <property type="molecule type" value="Genomic_DNA"/>
</dbReference>
<comment type="subcellular location">
    <subcellularLocation>
        <location evidence="1">Virion</location>
    </subcellularLocation>
</comment>
<reference evidence="3 4" key="1">
    <citation type="submission" date="2023-07" db="EMBL/GenBank/DDBJ databases">
        <title>Genomic Encyclopedia of Type Strains, Phase IV (KMG-IV): sequencing the most valuable type-strain genomes for metagenomic binning, comparative biology and taxonomic classification.</title>
        <authorList>
            <person name="Goeker M."/>
        </authorList>
    </citation>
    <scope>NUCLEOTIDE SEQUENCE [LARGE SCALE GENOMIC DNA]</scope>
    <source>
        <strain evidence="3 4">DSM 16980</strain>
    </source>
</reference>
<dbReference type="InterPro" id="IPR054612">
    <property type="entry name" value="Phage_capsid-like_C"/>
</dbReference>
<sequence>MKKSDEIKNQITQVRAEIETLQSAEKFDDAAAKAKELTDLVREYNTVKAMEDSDFSNFTQGMTPINTIADKNDKKLINRTFNKLVFGQVFNRTLTDEEKSVVDKIVNAAGTPGQVGATPAKGGYLIPTEQFAQLLEFRRSYTALKSFCTIRAAGSRNGQQPTIGEEDGTLTNFEELNEIAQSDLDFAQIKYAVKDYGDIIPIANQLLEDVDIDLMSVIGQRFARKAINTENAQILAIINALTATVPTTGYKSIQTALNKTLDPAISAGATIFTNQTGYDYLDQLTDSNKRPLLTASLADPTQYLFKGRRIVMLKDTLLANDTTTEAGKTLAPFVVGSMSDLIHFFDRVGIEIAVSTEAGFTKNATFVRAIERFDVQEVDSAAMTYLKLDVGA</sequence>
<name>A0ABT9YAE2_9FIRM</name>
<protein>
    <submittedName>
        <fullName evidence="3">HK97 family phage major capsid protein</fullName>
    </submittedName>
</protein>
<feature type="domain" description="Phage capsid-like C-terminal" evidence="2">
    <location>
        <begin position="122"/>
        <end position="387"/>
    </location>
</feature>
<dbReference type="NCBIfam" id="TIGR01554">
    <property type="entry name" value="major_cap_HK97"/>
    <property type="match status" value="1"/>
</dbReference>
<keyword evidence="4" id="KW-1185">Reference proteome</keyword>
<evidence type="ECO:0000259" key="2">
    <source>
        <dbReference type="Pfam" id="PF05065"/>
    </source>
</evidence>
<accession>A0ABT9YAE2</accession>
<organism evidence="3 4">
    <name type="scientific">Pectinatus haikarae</name>
    <dbReference type="NCBI Taxonomy" id="349096"/>
    <lineage>
        <taxon>Bacteria</taxon>
        <taxon>Bacillati</taxon>
        <taxon>Bacillota</taxon>
        <taxon>Negativicutes</taxon>
        <taxon>Selenomonadales</taxon>
        <taxon>Selenomonadaceae</taxon>
        <taxon>Pectinatus</taxon>
    </lineage>
</organism>
<dbReference type="InterPro" id="IPR024455">
    <property type="entry name" value="Phage_capsid"/>
</dbReference>
<dbReference type="Proteomes" id="UP001239167">
    <property type="component" value="Unassembled WGS sequence"/>
</dbReference>
<evidence type="ECO:0000313" key="3">
    <source>
        <dbReference type="EMBL" id="MDQ0204074.1"/>
    </source>
</evidence>
<evidence type="ECO:0000256" key="1">
    <source>
        <dbReference type="ARBA" id="ARBA00004328"/>
    </source>
</evidence>
<dbReference type="Gene3D" id="3.30.2320.10">
    <property type="entry name" value="hypothetical protein PF0899 domain"/>
    <property type="match status" value="1"/>
</dbReference>
<dbReference type="RefSeq" id="WP_307224240.1">
    <property type="nucleotide sequence ID" value="NZ_CP116940.1"/>
</dbReference>